<protein>
    <recommendedName>
        <fullName evidence="3">Cytidylate kinase</fullName>
    </recommendedName>
</protein>
<dbReference type="InterPro" id="IPR027417">
    <property type="entry name" value="P-loop_NTPase"/>
</dbReference>
<dbReference type="SUPFAM" id="SSF52540">
    <property type="entry name" value="P-loop containing nucleoside triphosphate hydrolases"/>
    <property type="match status" value="1"/>
</dbReference>
<dbReference type="AlphaFoldDB" id="A0A128A1B9"/>
<dbReference type="EMBL" id="LN890280">
    <property type="protein sequence ID" value="CUR51117.1"/>
    <property type="molecule type" value="Genomic_DNA"/>
</dbReference>
<evidence type="ECO:0008006" key="3">
    <source>
        <dbReference type="Google" id="ProtNLM"/>
    </source>
</evidence>
<gene>
    <name evidence="1" type="ORF">NDEV_0352</name>
</gene>
<name>A0A128A1B9_9ARCH</name>
<evidence type="ECO:0000313" key="2">
    <source>
        <dbReference type="Proteomes" id="UP000196239"/>
    </source>
</evidence>
<accession>A0A128A1B9</accession>
<reference evidence="2" key="1">
    <citation type="submission" date="2015-10" db="EMBL/GenBank/DDBJ databases">
        <authorList>
            <person name="Lehtovirta-Morley L.E."/>
            <person name="Vieille C."/>
        </authorList>
    </citation>
    <scope>NUCLEOTIDE SEQUENCE [LARGE SCALE GENOMIC DNA]</scope>
</reference>
<proteinExistence type="predicted"/>
<dbReference type="Gene3D" id="3.40.50.300">
    <property type="entry name" value="P-loop containing nucleotide triphosphate hydrolases"/>
    <property type="match status" value="1"/>
</dbReference>
<keyword evidence="2" id="KW-1185">Reference proteome</keyword>
<evidence type="ECO:0000313" key="1">
    <source>
        <dbReference type="EMBL" id="CUR51117.1"/>
    </source>
</evidence>
<organism evidence="1 2">
    <name type="scientific">Nitrosotalea devaniterrae</name>
    <dbReference type="NCBI Taxonomy" id="1078905"/>
    <lineage>
        <taxon>Archaea</taxon>
        <taxon>Nitrososphaerota</taxon>
        <taxon>Nitrososphaeria</taxon>
        <taxon>Nitrosotaleales</taxon>
        <taxon>Nitrosotaleaceae</taxon>
        <taxon>Nitrosotalea</taxon>
    </lineage>
</organism>
<dbReference type="Pfam" id="PF13189">
    <property type="entry name" value="Cytidylate_kin2"/>
    <property type="match status" value="1"/>
</dbReference>
<dbReference type="KEGG" id="ndv:NDEV_0352"/>
<dbReference type="Proteomes" id="UP000196239">
    <property type="component" value="Chromosome 1"/>
</dbReference>
<sequence length="194" mass="22075">MLRSVIISGPPAIGKTTIAKGLGQEFGLKYLSGGDVLKEMAKDQGFETDNDDFWDTEEGMHFLNIRKVNPEFDKEVDQKLEKIFLTENVIITSYTLPWLVKDGIKVWLAGSHENSAKRMTMRDDISVPDALEIVKKRYDENKTLYHKLYGFNFGEDLSVFNIVINTDDLGPDQVLEQAKNAVKKYYDSQTITKS</sequence>